<dbReference type="PROSITE" id="PS51366">
    <property type="entry name" value="MI"/>
    <property type="match status" value="1"/>
</dbReference>
<dbReference type="Proteomes" id="UP000288859">
    <property type="component" value="Unassembled WGS sequence"/>
</dbReference>
<comment type="caution">
    <text evidence="6">The sequence shown here is derived from an EMBL/GenBank/DDBJ whole genome shotgun (WGS) entry which is preliminary data.</text>
</comment>
<dbReference type="GO" id="GO:0005730">
    <property type="term" value="C:nucleolus"/>
    <property type="evidence" value="ECO:0007669"/>
    <property type="project" value="UniProtKB-SubCell"/>
</dbReference>
<evidence type="ECO:0000256" key="2">
    <source>
        <dbReference type="ARBA" id="ARBA00006856"/>
    </source>
</evidence>
<dbReference type="OrthoDB" id="361797at2759"/>
<evidence type="ECO:0000256" key="4">
    <source>
        <dbReference type="SAM" id="MobiDB-lite"/>
    </source>
</evidence>
<dbReference type="GO" id="GO:0042274">
    <property type="term" value="P:ribosomal small subunit biogenesis"/>
    <property type="evidence" value="ECO:0007669"/>
    <property type="project" value="TreeGrafter"/>
</dbReference>
<organism evidence="6 7">
    <name type="scientific">Exophiala mesophila</name>
    <name type="common">Black yeast-like fungus</name>
    <dbReference type="NCBI Taxonomy" id="212818"/>
    <lineage>
        <taxon>Eukaryota</taxon>
        <taxon>Fungi</taxon>
        <taxon>Dikarya</taxon>
        <taxon>Ascomycota</taxon>
        <taxon>Pezizomycotina</taxon>
        <taxon>Eurotiomycetes</taxon>
        <taxon>Chaetothyriomycetidae</taxon>
        <taxon>Chaetothyriales</taxon>
        <taxon>Herpotrichiellaceae</taxon>
        <taxon>Exophiala</taxon>
    </lineage>
</organism>
<feature type="compositionally biased region" description="Acidic residues" evidence="4">
    <location>
        <begin position="80"/>
        <end position="100"/>
    </location>
</feature>
<evidence type="ECO:0000256" key="3">
    <source>
        <dbReference type="ARBA" id="ARBA00023242"/>
    </source>
</evidence>
<dbReference type="Gene3D" id="1.25.40.180">
    <property type="match status" value="1"/>
</dbReference>
<gene>
    <name evidence="6" type="ORF">B0A52_00795</name>
</gene>
<feature type="compositionally biased region" description="Acidic residues" evidence="4">
    <location>
        <begin position="751"/>
        <end position="763"/>
    </location>
</feature>
<dbReference type="InterPro" id="IPR003890">
    <property type="entry name" value="MIF4G-like_typ-3"/>
</dbReference>
<feature type="region of interest" description="Disordered" evidence="4">
    <location>
        <begin position="1"/>
        <end position="161"/>
    </location>
</feature>
<protein>
    <recommendedName>
        <fullName evidence="5">MI domain-containing protein</fullName>
    </recommendedName>
</protein>
<comment type="similarity">
    <text evidence="2">Belongs to the CWC22 family.</text>
</comment>
<proteinExistence type="inferred from homology"/>
<dbReference type="EMBL" id="NAJM01000002">
    <property type="protein sequence ID" value="RVX75442.1"/>
    <property type="molecule type" value="Genomic_DNA"/>
</dbReference>
<accession>A0A438NI86</accession>
<evidence type="ECO:0000259" key="5">
    <source>
        <dbReference type="PROSITE" id="PS51366"/>
    </source>
</evidence>
<feature type="compositionally biased region" description="Acidic residues" evidence="4">
    <location>
        <begin position="239"/>
        <end position="294"/>
    </location>
</feature>
<dbReference type="InterPro" id="IPR050781">
    <property type="entry name" value="CWC22_splicing_factor"/>
</dbReference>
<feature type="compositionally biased region" description="Low complexity" evidence="4">
    <location>
        <begin position="307"/>
        <end position="318"/>
    </location>
</feature>
<dbReference type="SUPFAM" id="SSF48371">
    <property type="entry name" value="ARM repeat"/>
    <property type="match status" value="1"/>
</dbReference>
<evidence type="ECO:0000313" key="6">
    <source>
        <dbReference type="EMBL" id="RVX75442.1"/>
    </source>
</evidence>
<feature type="region of interest" description="Disordered" evidence="4">
    <location>
        <begin position="746"/>
        <end position="770"/>
    </location>
</feature>
<name>A0A438NI86_EXOME</name>
<comment type="subcellular location">
    <subcellularLocation>
        <location evidence="1">Nucleus</location>
        <location evidence="1">Nucleolus</location>
    </subcellularLocation>
</comment>
<feature type="region of interest" description="Disordered" evidence="4">
    <location>
        <begin position="207"/>
        <end position="325"/>
    </location>
</feature>
<dbReference type="SMART" id="SM00544">
    <property type="entry name" value="MA3"/>
    <property type="match status" value="1"/>
</dbReference>
<sequence>MSRHNYRPKQTSGIKLPFALQQELGIERSQQRGHRRPNNGAIRGRKEQRKLERQTKRSNVRGLNQKGQRRNLRDDHVDLESDQEEDEDEGDVFDEEDSEVDAQPPPARPAKKAKIEPEPTKVPKSILKKPRLPSPSGSSASSGSSSGSRSSSPGLVLDASSKAFRERAAQDDAEIAALEKRLGGKKKSKSSDLDLDLDDGLDYLLAGLEGGEEGGLKRKSEEDEWLERKRRKAEGFRDDQDDSSDDDSEDVEDIDIDDDEDEDDESLLGEDFSDDDDSDDQEDGFDGFESEDEPELKSQPGKRVRENPYVAPVANPAPSTAKYVPPSLRKAQVTEGESIERLKRQLNGQLNKLSEANLISILGEVEKIYQTNPRQDVTTILIELLISLCCNKMTLQNTFVILHAAFAAAVYKVIGVDFGAGLLSQLVDRFDTYHSATDGGSDGSGKESLNLTSFLSNLFTFHVVSSGIILDHIRLLLSNLTESSTELLLRLIRDCGPQLRQDDPTSLKSIIQLMQQEIGRMEAAGVKMSVRTKFMVETITDLKNNRMKNAASNAGLSSEHITRMRKALGSLNNRSSLRGTEPLRIGRDDIKNSDRKGKWWLVGASWKGNDSTTMNLGETHGDHMALSESSNILLSDGDGDMEPNNVDLAGLAREYGMNTSVRRSIFITLLSSVDAVDCQTRLLKLRLKRSQETEIPPVVLRCAGGEKEYNHYYTLVAKRLCMEKRMRKGFMFALWGWFRRLGEKTGSGFDGEGEEDEEDEGDGADGGSKVSTGEISAMARLYACLILDGAETLGILKVLDLAYMQKRTSMFVELLLILILKDAKDDHAVRSVCERAADEAPQVVKRLQFFVRKTVRGSDLVAGKKDSELVKSRSRVMLDTFKMLQREGGNGVQGLEE</sequence>
<feature type="domain" description="MI" evidence="5">
    <location>
        <begin position="660"/>
        <end position="801"/>
    </location>
</feature>
<evidence type="ECO:0000313" key="7">
    <source>
        <dbReference type="Proteomes" id="UP000288859"/>
    </source>
</evidence>
<dbReference type="VEuPathDB" id="FungiDB:PV10_00279"/>
<dbReference type="AlphaFoldDB" id="A0A438NI86"/>
<dbReference type="GO" id="GO:0003723">
    <property type="term" value="F:RNA binding"/>
    <property type="evidence" value="ECO:0007669"/>
    <property type="project" value="InterPro"/>
</dbReference>
<dbReference type="InterPro" id="IPR003891">
    <property type="entry name" value="Initiation_fac_eIF4g_MI"/>
</dbReference>
<dbReference type="SMART" id="SM00543">
    <property type="entry name" value="MIF4G"/>
    <property type="match status" value="1"/>
</dbReference>
<evidence type="ECO:0000256" key="1">
    <source>
        <dbReference type="ARBA" id="ARBA00004604"/>
    </source>
</evidence>
<dbReference type="Pfam" id="PF02847">
    <property type="entry name" value="MA3"/>
    <property type="match status" value="1"/>
</dbReference>
<dbReference type="InterPro" id="IPR016024">
    <property type="entry name" value="ARM-type_fold"/>
</dbReference>
<dbReference type="PANTHER" id="PTHR18034:SF4">
    <property type="entry name" value="NUCLEOLAR MIF4G DOMAIN-CONTAINING PROTEIN 1"/>
    <property type="match status" value="1"/>
</dbReference>
<dbReference type="Pfam" id="PF02854">
    <property type="entry name" value="MIF4G"/>
    <property type="match status" value="1"/>
</dbReference>
<feature type="compositionally biased region" description="Low complexity" evidence="4">
    <location>
        <begin position="134"/>
        <end position="154"/>
    </location>
</feature>
<reference evidence="6 7" key="1">
    <citation type="submission" date="2017-03" db="EMBL/GenBank/DDBJ databases">
        <title>Genomes of endolithic fungi from Antarctica.</title>
        <authorList>
            <person name="Coleine C."/>
            <person name="Masonjones S."/>
            <person name="Stajich J.E."/>
        </authorList>
    </citation>
    <scope>NUCLEOTIDE SEQUENCE [LARGE SCALE GENOMIC DNA]</scope>
    <source>
        <strain evidence="6 7">CCFEE 6314</strain>
    </source>
</reference>
<keyword evidence="3" id="KW-0539">Nucleus</keyword>
<dbReference type="PANTHER" id="PTHR18034">
    <property type="entry name" value="CELL CYCLE CONTROL PROTEIN CWF22-RELATED"/>
    <property type="match status" value="1"/>
</dbReference>